<dbReference type="Proteomes" id="UP000011668">
    <property type="component" value="Unassembled WGS sequence"/>
</dbReference>
<proteinExistence type="predicted"/>
<gene>
    <name evidence="2" type="ORF">AG1IA_07295</name>
</gene>
<feature type="region of interest" description="Disordered" evidence="1">
    <location>
        <begin position="1"/>
        <end position="48"/>
    </location>
</feature>
<evidence type="ECO:0000256" key="1">
    <source>
        <dbReference type="SAM" id="MobiDB-lite"/>
    </source>
</evidence>
<feature type="compositionally biased region" description="Polar residues" evidence="1">
    <location>
        <begin position="7"/>
        <end position="32"/>
    </location>
</feature>
<evidence type="ECO:0000313" key="3">
    <source>
        <dbReference type="Proteomes" id="UP000011668"/>
    </source>
</evidence>
<feature type="region of interest" description="Disordered" evidence="1">
    <location>
        <begin position="72"/>
        <end position="110"/>
    </location>
</feature>
<dbReference type="AlphaFoldDB" id="L8WKE3"/>
<name>L8WKE3_THACA</name>
<reference evidence="2 3" key="1">
    <citation type="journal article" date="2013" name="Nat. Commun.">
        <title>The evolution and pathogenic mechanisms of the rice sheath blight pathogen.</title>
        <authorList>
            <person name="Zheng A."/>
            <person name="Lin R."/>
            <person name="Xu L."/>
            <person name="Qin P."/>
            <person name="Tang C."/>
            <person name="Ai P."/>
            <person name="Zhang D."/>
            <person name="Liu Y."/>
            <person name="Sun Z."/>
            <person name="Feng H."/>
            <person name="Wang Y."/>
            <person name="Chen Y."/>
            <person name="Liang X."/>
            <person name="Fu R."/>
            <person name="Li Q."/>
            <person name="Zhang J."/>
            <person name="Yu X."/>
            <person name="Xie Z."/>
            <person name="Ding L."/>
            <person name="Guan P."/>
            <person name="Tang J."/>
            <person name="Liang Y."/>
            <person name="Wang S."/>
            <person name="Deng Q."/>
            <person name="Li S."/>
            <person name="Zhu J."/>
            <person name="Wang L."/>
            <person name="Liu H."/>
            <person name="Li P."/>
        </authorList>
    </citation>
    <scope>NUCLEOTIDE SEQUENCE [LARGE SCALE GENOMIC DNA]</scope>
    <source>
        <strain evidence="3">AG-1 IA</strain>
    </source>
</reference>
<dbReference type="HOGENOM" id="CLU_2172786_0_0_1"/>
<organism evidence="2 3">
    <name type="scientific">Thanatephorus cucumeris (strain AG1-IA)</name>
    <name type="common">Rice sheath blight fungus</name>
    <name type="synonym">Rhizoctonia solani</name>
    <dbReference type="NCBI Taxonomy" id="983506"/>
    <lineage>
        <taxon>Eukaryota</taxon>
        <taxon>Fungi</taxon>
        <taxon>Dikarya</taxon>
        <taxon>Basidiomycota</taxon>
        <taxon>Agaricomycotina</taxon>
        <taxon>Agaricomycetes</taxon>
        <taxon>Cantharellales</taxon>
        <taxon>Ceratobasidiaceae</taxon>
        <taxon>Rhizoctonia</taxon>
        <taxon>Rhizoctonia solani AG-1</taxon>
    </lineage>
</organism>
<dbReference type="EMBL" id="AFRT01002101">
    <property type="protein sequence ID" value="ELU38671.1"/>
    <property type="molecule type" value="Genomic_DNA"/>
</dbReference>
<sequence length="110" mass="12477">MPCHIAFNSSRTAQPAGSAPSVPTTERSTACNPRTREQEIGKTRQSMHARVVVRTTSSTLRNPQFVSLHVTQVPPRHSTRQPTGLLNPRHNERAPYRIDPEMERIYRHTP</sequence>
<comment type="caution">
    <text evidence="2">The sequence shown here is derived from an EMBL/GenBank/DDBJ whole genome shotgun (WGS) entry which is preliminary data.</text>
</comment>
<protein>
    <submittedName>
        <fullName evidence="2">Uncharacterized protein</fullName>
    </submittedName>
</protein>
<keyword evidence="3" id="KW-1185">Reference proteome</keyword>
<accession>L8WKE3</accession>
<feature type="compositionally biased region" description="Basic and acidic residues" evidence="1">
    <location>
        <begin position="89"/>
        <end position="110"/>
    </location>
</feature>
<evidence type="ECO:0000313" key="2">
    <source>
        <dbReference type="EMBL" id="ELU38671.1"/>
    </source>
</evidence>